<dbReference type="Proteomes" id="UP001642464">
    <property type="component" value="Unassembled WGS sequence"/>
</dbReference>
<comment type="caution">
    <text evidence="1">The sequence shown here is derived from an EMBL/GenBank/DDBJ whole genome shotgun (WGS) entry which is preliminary data.</text>
</comment>
<keyword evidence="2" id="KW-1185">Reference proteome</keyword>
<accession>A0ABP0NLK1</accession>
<reference evidence="1 2" key="1">
    <citation type="submission" date="2024-02" db="EMBL/GenBank/DDBJ databases">
        <authorList>
            <person name="Chen Y."/>
            <person name="Shah S."/>
            <person name="Dougan E. K."/>
            <person name="Thang M."/>
            <person name="Chan C."/>
        </authorList>
    </citation>
    <scope>NUCLEOTIDE SEQUENCE [LARGE SCALE GENOMIC DNA]</scope>
</reference>
<feature type="non-terminal residue" evidence="1">
    <location>
        <position position="354"/>
    </location>
</feature>
<name>A0ABP0NLK1_9DINO</name>
<proteinExistence type="predicted"/>
<organism evidence="1 2">
    <name type="scientific">Durusdinium trenchii</name>
    <dbReference type="NCBI Taxonomy" id="1381693"/>
    <lineage>
        <taxon>Eukaryota</taxon>
        <taxon>Sar</taxon>
        <taxon>Alveolata</taxon>
        <taxon>Dinophyceae</taxon>
        <taxon>Suessiales</taxon>
        <taxon>Symbiodiniaceae</taxon>
        <taxon>Durusdinium</taxon>
    </lineage>
</organism>
<dbReference type="InterPro" id="IPR023296">
    <property type="entry name" value="Glyco_hydro_beta-prop_sf"/>
</dbReference>
<evidence type="ECO:0000313" key="2">
    <source>
        <dbReference type="Proteomes" id="UP001642464"/>
    </source>
</evidence>
<dbReference type="PANTHER" id="PTHR35279">
    <property type="match status" value="1"/>
</dbReference>
<dbReference type="Gene3D" id="2.115.10.20">
    <property type="entry name" value="Glycosyl hydrolase domain, family 43"/>
    <property type="match status" value="2"/>
</dbReference>
<sequence length="354" mass="39986">MSGPKIRCFDGVYYLFYIAGTRWKIVDGRAEPVYRIRMAVSRDGTNWKKHGKDLIAPRIEPDEAQASPDVHYHDGRYHMFFCYRYSTGYRSHTRGYRIGYAHSDDLSTWRREDDLAGLVFDPREHALLDGCREFAQSPQTLALDDGLRVYFSTRAPDAAGGKYRSHVSFAEFEDDLTTIRRVARHQVLPLGTLGAFDEHGIFPINVLSVGSEIWGYTTGWNRRVSVSVDTAIGLVVSRDGGETFLRPHGDGPVLGPSLLEPFLVGDAFVLRVGDLFHMWYIFGQRWVRETTDSPPDRVYKIAHAVSEDGQTWVKNDGVAIIPDVLGADECQALPSVVAYNGLYHMVFCYRDVHG</sequence>
<dbReference type="PANTHER" id="PTHR35279:SF1">
    <property type="entry name" value="ARABINANASE_LEVANSUCRASE_INVERTASE"/>
    <property type="match status" value="1"/>
</dbReference>
<dbReference type="SUPFAM" id="SSF75005">
    <property type="entry name" value="Arabinanase/levansucrase/invertase"/>
    <property type="match status" value="2"/>
</dbReference>
<gene>
    <name evidence="1" type="ORF">SCF082_LOCUS33253</name>
</gene>
<dbReference type="EMBL" id="CAXAMM010029418">
    <property type="protein sequence ID" value="CAK9064661.1"/>
    <property type="molecule type" value="Genomic_DNA"/>
</dbReference>
<evidence type="ECO:0000313" key="1">
    <source>
        <dbReference type="EMBL" id="CAK9064661.1"/>
    </source>
</evidence>
<protein>
    <submittedName>
        <fullName evidence="1">Uncharacterized protein MT1551</fullName>
    </submittedName>
</protein>